<comment type="catalytic activity">
    <reaction evidence="1">
        <text>S-ubiquitinyl-[E2 ubiquitin-conjugating enzyme]-L-cysteine + [acceptor protein]-L-lysine = [E2 ubiquitin-conjugating enzyme]-L-cysteine + N(6)-ubiquitinyl-[acceptor protein]-L-lysine.</text>
        <dbReference type="EC" id="2.3.2.27"/>
    </reaction>
</comment>
<dbReference type="AlphaFoldDB" id="A0A2T7PTZ7"/>
<dbReference type="PROSITE" id="PS50088">
    <property type="entry name" value="ANK_REPEAT"/>
    <property type="match status" value="3"/>
</dbReference>
<dbReference type="GO" id="GO:0008270">
    <property type="term" value="F:zinc ion binding"/>
    <property type="evidence" value="ECO:0007669"/>
    <property type="project" value="UniProtKB-KW"/>
</dbReference>
<dbReference type="PANTHER" id="PTHR24202">
    <property type="entry name" value="E3 UBIQUITIN-PROTEIN LIGASE MIB2"/>
    <property type="match status" value="1"/>
</dbReference>
<feature type="domain" description="MIB/HERC2" evidence="15">
    <location>
        <begin position="28"/>
        <end position="106"/>
    </location>
</feature>
<dbReference type="PROSITE" id="PS50297">
    <property type="entry name" value="ANK_REP_REGION"/>
    <property type="match status" value="3"/>
</dbReference>
<evidence type="ECO:0000256" key="6">
    <source>
        <dbReference type="ARBA" id="ARBA00022737"/>
    </source>
</evidence>
<evidence type="ECO:0000256" key="1">
    <source>
        <dbReference type="ARBA" id="ARBA00000900"/>
    </source>
</evidence>
<evidence type="ECO:0000256" key="3">
    <source>
        <dbReference type="ARBA" id="ARBA00012483"/>
    </source>
</evidence>
<feature type="compositionally biased region" description="Low complexity" evidence="13">
    <location>
        <begin position="319"/>
        <end position="330"/>
    </location>
</feature>
<dbReference type="GO" id="GO:0016567">
    <property type="term" value="P:protein ubiquitination"/>
    <property type="evidence" value="ECO:0007669"/>
    <property type="project" value="UniProtKB-UniPathway"/>
</dbReference>
<feature type="repeat" description="ANK" evidence="11">
    <location>
        <begin position="541"/>
        <end position="573"/>
    </location>
</feature>
<accession>A0A2T7PTZ7</accession>
<dbReference type="EMBL" id="PZQS01000002">
    <property type="protein sequence ID" value="PVD36903.1"/>
    <property type="molecule type" value="Genomic_DNA"/>
</dbReference>
<dbReference type="InterPro" id="IPR001841">
    <property type="entry name" value="Znf_RING"/>
</dbReference>
<gene>
    <name evidence="16" type="ORF">C0Q70_03894</name>
</gene>
<evidence type="ECO:0000313" key="17">
    <source>
        <dbReference type="Proteomes" id="UP000245119"/>
    </source>
</evidence>
<feature type="region of interest" description="Disordered" evidence="13">
    <location>
        <begin position="730"/>
        <end position="749"/>
    </location>
</feature>
<organism evidence="16 17">
    <name type="scientific">Pomacea canaliculata</name>
    <name type="common">Golden apple snail</name>
    <dbReference type="NCBI Taxonomy" id="400727"/>
    <lineage>
        <taxon>Eukaryota</taxon>
        <taxon>Metazoa</taxon>
        <taxon>Spiralia</taxon>
        <taxon>Lophotrochozoa</taxon>
        <taxon>Mollusca</taxon>
        <taxon>Gastropoda</taxon>
        <taxon>Caenogastropoda</taxon>
        <taxon>Architaenioglossa</taxon>
        <taxon>Ampullarioidea</taxon>
        <taxon>Ampullariidae</taxon>
        <taxon>Pomacea</taxon>
    </lineage>
</organism>
<feature type="compositionally biased region" description="Low complexity" evidence="13">
    <location>
        <begin position="128"/>
        <end position="139"/>
    </location>
</feature>
<dbReference type="Gene3D" id="2.30.30.40">
    <property type="entry name" value="SH3 Domains"/>
    <property type="match status" value="1"/>
</dbReference>
<dbReference type="UniPathway" id="UPA00143"/>
<dbReference type="PROSITE" id="PS50089">
    <property type="entry name" value="ZF_RING_2"/>
    <property type="match status" value="1"/>
</dbReference>
<protein>
    <recommendedName>
        <fullName evidence="3">RING-type E3 ubiquitin transferase</fullName>
        <ecNumber evidence="3">2.3.2.27</ecNumber>
    </recommendedName>
</protein>
<comment type="caution">
    <text evidence="16">The sequence shown here is derived from an EMBL/GenBank/DDBJ whole genome shotgun (WGS) entry which is preliminary data.</text>
</comment>
<dbReference type="GO" id="GO:0061630">
    <property type="term" value="F:ubiquitin protein ligase activity"/>
    <property type="evidence" value="ECO:0007669"/>
    <property type="project" value="UniProtKB-EC"/>
</dbReference>
<comment type="pathway">
    <text evidence="2">Protein modification; protein ubiquitination.</text>
</comment>
<dbReference type="Pfam" id="PF12796">
    <property type="entry name" value="Ank_2"/>
    <property type="match status" value="3"/>
</dbReference>
<feature type="region of interest" description="Disordered" evidence="13">
    <location>
        <begin position="123"/>
        <end position="147"/>
    </location>
</feature>
<keyword evidence="8" id="KW-0833">Ubl conjugation pathway</keyword>
<dbReference type="Gene3D" id="3.30.40.10">
    <property type="entry name" value="Zinc/RING finger domain, C3HC4 (zinc finger)"/>
    <property type="match status" value="1"/>
</dbReference>
<dbReference type="STRING" id="400727.A0A2T7PTZ7"/>
<reference evidence="16 17" key="1">
    <citation type="submission" date="2018-04" db="EMBL/GenBank/DDBJ databases">
        <title>The genome of golden apple snail Pomacea canaliculata provides insight into stress tolerance and invasive adaptation.</title>
        <authorList>
            <person name="Liu C."/>
            <person name="Liu B."/>
            <person name="Ren Y."/>
            <person name="Zhang Y."/>
            <person name="Wang H."/>
            <person name="Li S."/>
            <person name="Jiang F."/>
            <person name="Yin L."/>
            <person name="Zhang G."/>
            <person name="Qian W."/>
            <person name="Fan W."/>
        </authorList>
    </citation>
    <scope>NUCLEOTIDE SEQUENCE [LARGE SCALE GENOMIC DNA]</scope>
    <source>
        <strain evidence="16">SZHN2017</strain>
        <tissue evidence="16">Muscle</tissue>
    </source>
</reference>
<evidence type="ECO:0000313" key="16">
    <source>
        <dbReference type="EMBL" id="PVD36903.1"/>
    </source>
</evidence>
<keyword evidence="5" id="KW-0479">Metal-binding</keyword>
<evidence type="ECO:0000256" key="10">
    <source>
        <dbReference type="ARBA" id="ARBA00023043"/>
    </source>
</evidence>
<dbReference type="InterPro" id="IPR010606">
    <property type="entry name" value="Mib_Herc2"/>
</dbReference>
<dbReference type="InterPro" id="IPR002110">
    <property type="entry name" value="Ankyrin_rpt"/>
</dbReference>
<dbReference type="Pfam" id="PF13920">
    <property type="entry name" value="zf-C3HC4_3"/>
    <property type="match status" value="1"/>
</dbReference>
<keyword evidence="10 11" id="KW-0040">ANK repeat</keyword>
<evidence type="ECO:0000256" key="13">
    <source>
        <dbReference type="SAM" id="MobiDB-lite"/>
    </source>
</evidence>
<feature type="compositionally biased region" description="Basic and acidic residues" evidence="13">
    <location>
        <begin position="736"/>
        <end position="749"/>
    </location>
</feature>
<evidence type="ECO:0000256" key="7">
    <source>
        <dbReference type="ARBA" id="ARBA00022771"/>
    </source>
</evidence>
<evidence type="ECO:0000256" key="11">
    <source>
        <dbReference type="PROSITE-ProRule" id="PRU00023"/>
    </source>
</evidence>
<feature type="repeat" description="ANK" evidence="11">
    <location>
        <begin position="395"/>
        <end position="427"/>
    </location>
</feature>
<dbReference type="Pfam" id="PF06701">
    <property type="entry name" value="MIB_HERC2"/>
    <property type="match status" value="1"/>
</dbReference>
<proteinExistence type="predicted"/>
<keyword evidence="4" id="KW-0808">Transferase</keyword>
<dbReference type="InterPro" id="IPR040847">
    <property type="entry name" value="SH3_15"/>
</dbReference>
<dbReference type="OrthoDB" id="6153504at2759"/>
<keyword evidence="17" id="KW-1185">Reference proteome</keyword>
<evidence type="ECO:0000256" key="4">
    <source>
        <dbReference type="ARBA" id="ARBA00022679"/>
    </source>
</evidence>
<dbReference type="Pfam" id="PF18346">
    <property type="entry name" value="SH3_15"/>
    <property type="match status" value="1"/>
</dbReference>
<evidence type="ECO:0000256" key="9">
    <source>
        <dbReference type="ARBA" id="ARBA00022833"/>
    </source>
</evidence>
<dbReference type="InterPro" id="IPR013083">
    <property type="entry name" value="Znf_RING/FYVE/PHD"/>
</dbReference>
<dbReference type="EC" id="2.3.2.27" evidence="3"/>
<evidence type="ECO:0000256" key="8">
    <source>
        <dbReference type="ARBA" id="ARBA00022786"/>
    </source>
</evidence>
<dbReference type="InterPro" id="IPR037252">
    <property type="entry name" value="Mib_Herc2_sf"/>
</dbReference>
<keyword evidence="6" id="KW-0677">Repeat</keyword>
<evidence type="ECO:0000259" key="15">
    <source>
        <dbReference type="PROSITE" id="PS51416"/>
    </source>
</evidence>
<dbReference type="GO" id="GO:0005737">
    <property type="term" value="C:cytoplasm"/>
    <property type="evidence" value="ECO:0007669"/>
    <property type="project" value="TreeGrafter"/>
</dbReference>
<feature type="domain" description="RING-type" evidence="14">
    <location>
        <begin position="686"/>
        <end position="720"/>
    </location>
</feature>
<dbReference type="InterPro" id="IPR036770">
    <property type="entry name" value="Ankyrin_rpt-contain_sf"/>
</dbReference>
<evidence type="ECO:0000256" key="12">
    <source>
        <dbReference type="PROSITE-ProRule" id="PRU00175"/>
    </source>
</evidence>
<feature type="region of interest" description="Disordered" evidence="13">
    <location>
        <begin position="315"/>
        <end position="334"/>
    </location>
</feature>
<dbReference type="SUPFAM" id="SSF159034">
    <property type="entry name" value="Mib/herc2 domain-like"/>
    <property type="match status" value="1"/>
</dbReference>
<dbReference type="SUPFAM" id="SSF48403">
    <property type="entry name" value="Ankyrin repeat"/>
    <property type="match status" value="1"/>
</dbReference>
<dbReference type="PROSITE" id="PS51416">
    <property type="entry name" value="MIB_HERC2"/>
    <property type="match status" value="1"/>
</dbReference>
<keyword evidence="9" id="KW-0862">Zinc</keyword>
<evidence type="ECO:0000259" key="14">
    <source>
        <dbReference type="PROSITE" id="PS50089"/>
    </source>
</evidence>
<dbReference type="Proteomes" id="UP000245119">
    <property type="component" value="Linkage Group LG2"/>
</dbReference>
<keyword evidence="7 12" id="KW-0863">Zinc-finger</keyword>
<feature type="repeat" description="ANK" evidence="11">
    <location>
        <begin position="450"/>
        <end position="482"/>
    </location>
</feature>
<dbReference type="SMART" id="SM00248">
    <property type="entry name" value="ANK"/>
    <property type="match status" value="6"/>
</dbReference>
<dbReference type="Gene3D" id="1.25.40.20">
    <property type="entry name" value="Ankyrin repeat-containing domain"/>
    <property type="match status" value="3"/>
</dbReference>
<name>A0A2T7PTZ7_POMCA</name>
<evidence type="ECO:0000256" key="5">
    <source>
        <dbReference type="ARBA" id="ARBA00022723"/>
    </source>
</evidence>
<dbReference type="PANTHER" id="PTHR24202:SF4">
    <property type="entry name" value="E3 UBIQUITIN-PROTEIN LIGASE MIB2-RELATED"/>
    <property type="match status" value="1"/>
</dbReference>
<evidence type="ECO:0000256" key="2">
    <source>
        <dbReference type="ARBA" id="ARBA00004906"/>
    </source>
</evidence>
<sequence length="749" mass="82022">MDKHDISHVFERNDSESKREIVKKRSISLKIRSVGMYPGAKAVRGRDWNWGDQDGGEGSVGQILGFENVSPSSSRDIVRIKWPSGQENSYRLGFGGCVDLKCVEEVPGIDYYRDHLPVVDTTGKKDLSSSSSLKTSSLLPQGRSSEPTVPEIGLQSFGACARPGVEVQLKDKVAIKVGEDKLRQMQANYGGTTAAMIQCIGQTGEVTAFVANGAVTVKFKRLTYRLNPQVLCRVSNFQNGNMVRIRPDLEEVKVLNKRFGWKSEMAATCGRVGEVVKIDEVGDLVVAFGKVMYMYAPACCIPSPGSKMDVLAEDKANTSNSSQNSGSGSNEENELHQKLMKMLAQLMVSRERHVSTGAEEDVEMAQLYHAINKGDVDAVKAVCEADRSLLSRVYLGMTLLMVASHEGHHSIVNALLNQGADVNAMGDKDNTALGAALEGRGANPRMLNNKKRSPAHVAAYNNMAEVLRELIKLGADINVKDEFEDAPLHDAIEKDNKEAIDVLVDTPSQKLSLQNRKGFNMLQLACLRGCGKASVNMKGSQGLTALHLSCNEAFPRCVELLLTYGAEVNITADDGNTPLHLALGTRSTHLKKNQTEDAEKQEHRKRVTVACMLLEKGAFIDIKNKNGAEPLQCCRPETIRKGFKQFVEQNPECIRRQGQDGTGPRRTSGDMNGSVGTLLQLINLPCGNCFKRSNVTLKPCGHRALCSNCCLQVTECPFCHQYIEERLVSGSSDGRNSSDEKLRELCKPM</sequence>